<evidence type="ECO:0000313" key="2">
    <source>
        <dbReference type="EMBL" id="MFC4769477.1"/>
    </source>
</evidence>
<proteinExistence type="predicted"/>
<keyword evidence="1" id="KW-0175">Coiled coil</keyword>
<comment type="caution">
    <text evidence="2">The sequence shown here is derived from an EMBL/GenBank/DDBJ whole genome shotgun (WGS) entry which is preliminary data.</text>
</comment>
<name>A0ABV9Q7G8_9BACL</name>
<evidence type="ECO:0000256" key="1">
    <source>
        <dbReference type="SAM" id="Coils"/>
    </source>
</evidence>
<evidence type="ECO:0000313" key="3">
    <source>
        <dbReference type="Proteomes" id="UP001596002"/>
    </source>
</evidence>
<organism evidence="2 3">
    <name type="scientific">Effusibacillus consociatus</name>
    <dbReference type="NCBI Taxonomy" id="1117041"/>
    <lineage>
        <taxon>Bacteria</taxon>
        <taxon>Bacillati</taxon>
        <taxon>Bacillota</taxon>
        <taxon>Bacilli</taxon>
        <taxon>Bacillales</taxon>
        <taxon>Alicyclobacillaceae</taxon>
        <taxon>Effusibacillus</taxon>
    </lineage>
</organism>
<dbReference type="EMBL" id="JBHSHC010000132">
    <property type="protein sequence ID" value="MFC4769477.1"/>
    <property type="molecule type" value="Genomic_DNA"/>
</dbReference>
<dbReference type="Proteomes" id="UP001596002">
    <property type="component" value="Unassembled WGS sequence"/>
</dbReference>
<feature type="coiled-coil region" evidence="1">
    <location>
        <begin position="1"/>
        <end position="82"/>
    </location>
</feature>
<gene>
    <name evidence="2" type="ORF">ACFO8Q_19280</name>
</gene>
<reference evidence="3" key="1">
    <citation type="journal article" date="2019" name="Int. J. Syst. Evol. Microbiol.">
        <title>The Global Catalogue of Microorganisms (GCM) 10K type strain sequencing project: providing services to taxonomists for standard genome sequencing and annotation.</title>
        <authorList>
            <consortium name="The Broad Institute Genomics Platform"/>
            <consortium name="The Broad Institute Genome Sequencing Center for Infectious Disease"/>
            <person name="Wu L."/>
            <person name="Ma J."/>
        </authorList>
    </citation>
    <scope>NUCLEOTIDE SEQUENCE [LARGE SCALE GENOMIC DNA]</scope>
    <source>
        <strain evidence="3">WYCCWR 12678</strain>
    </source>
</reference>
<protein>
    <submittedName>
        <fullName evidence="2">Uncharacterized protein</fullName>
    </submittedName>
</protein>
<sequence length="98" mass="11630">MEEIKALLTQMDQEMKLTHEELRQEMKLTRGELRQDMKMMREESKPMFSALKEANEYTHAKLEALIMDVRNLQGEVESLKEHQQDLDLIGRIRKAITE</sequence>
<dbReference type="RefSeq" id="WP_380028036.1">
    <property type="nucleotide sequence ID" value="NZ_JBHSHC010000132.1"/>
</dbReference>
<accession>A0ABV9Q7G8</accession>
<keyword evidence="3" id="KW-1185">Reference proteome</keyword>